<dbReference type="PANTHER" id="PTHR30071">
    <property type="entry name" value="HEME EXPORTER PROTEIN C"/>
    <property type="match status" value="1"/>
</dbReference>
<dbReference type="AlphaFoldDB" id="A0A975J1T3"/>
<dbReference type="RefSeq" id="WP_211633522.1">
    <property type="nucleotide sequence ID" value="NZ_CP073100.1"/>
</dbReference>
<keyword evidence="5 6" id="KW-0472">Membrane</keyword>
<evidence type="ECO:0000256" key="6">
    <source>
        <dbReference type="SAM" id="Phobius"/>
    </source>
</evidence>
<keyword evidence="9" id="KW-1185">Reference proteome</keyword>
<dbReference type="GO" id="GO:0005886">
    <property type="term" value="C:plasma membrane"/>
    <property type="evidence" value="ECO:0007669"/>
    <property type="project" value="TreeGrafter"/>
</dbReference>
<organism evidence="8 9">
    <name type="scientific">Luteolibacter ambystomatis</name>
    <dbReference type="NCBI Taxonomy" id="2824561"/>
    <lineage>
        <taxon>Bacteria</taxon>
        <taxon>Pseudomonadati</taxon>
        <taxon>Verrucomicrobiota</taxon>
        <taxon>Verrucomicrobiia</taxon>
        <taxon>Verrucomicrobiales</taxon>
        <taxon>Verrucomicrobiaceae</taxon>
        <taxon>Luteolibacter</taxon>
    </lineage>
</organism>
<evidence type="ECO:0000256" key="2">
    <source>
        <dbReference type="ARBA" id="ARBA00022692"/>
    </source>
</evidence>
<proteinExistence type="predicted"/>
<name>A0A975J1T3_9BACT</name>
<evidence type="ECO:0000256" key="3">
    <source>
        <dbReference type="ARBA" id="ARBA00022748"/>
    </source>
</evidence>
<reference evidence="8" key="1">
    <citation type="submission" date="2021-04" db="EMBL/GenBank/DDBJ databases">
        <title>Luteolibacter sp. 32A isolated from the skin of an Anderson's salamander (Ambystoma andersonii).</title>
        <authorList>
            <person name="Spergser J."/>
            <person name="Busse H.-J."/>
        </authorList>
    </citation>
    <scope>NUCLEOTIDE SEQUENCE</scope>
    <source>
        <strain evidence="8">32A</strain>
    </source>
</reference>
<comment type="subcellular location">
    <subcellularLocation>
        <location evidence="1">Membrane</location>
        <topology evidence="1">Multi-pass membrane protein</topology>
    </subcellularLocation>
</comment>
<keyword evidence="2 6" id="KW-0812">Transmembrane</keyword>
<accession>A0A975J1T3</accession>
<feature type="transmembrane region" description="Helical" evidence="6">
    <location>
        <begin position="455"/>
        <end position="474"/>
    </location>
</feature>
<evidence type="ECO:0000256" key="4">
    <source>
        <dbReference type="ARBA" id="ARBA00022989"/>
    </source>
</evidence>
<dbReference type="PANTHER" id="PTHR30071:SF1">
    <property type="entry name" value="CYTOCHROME B_B6 PROTEIN-RELATED"/>
    <property type="match status" value="1"/>
</dbReference>
<dbReference type="InterPro" id="IPR002541">
    <property type="entry name" value="Cyt_c_assembly"/>
</dbReference>
<protein>
    <submittedName>
        <fullName evidence="8">Cytochrome c biogenesis protein CcsA</fullName>
    </submittedName>
</protein>
<dbReference type="Pfam" id="PF01578">
    <property type="entry name" value="Cytochrom_C_asm"/>
    <property type="match status" value="1"/>
</dbReference>
<evidence type="ECO:0000259" key="7">
    <source>
        <dbReference type="Pfam" id="PF01578"/>
    </source>
</evidence>
<sequence>MNPPPANRNVVVRWVALGFLLAGALLFSSIYLYDKSQQPKPRHIEAYTPWSEDTLKIAESIPVQDGGRIKPLSTYAGFALYQIHGDRSMKIDVPDTSPNAKADKDGKAPHKVITLKPTAWLLDCLFRPEIAVDLPMFRIDNSAVVKALGLETGAKRDRYSFRDLQAGRAKLDELAKTYEVIEAPKREPEQQQTIDLATNVKKLEGLLSYFAFTRGVQMDNPNGPKAAAMSVVMAAAPAVRQALNDAQAQHKEIPEHVKALLEQVIDMANYSKNTLLLFPPDKADDREWTGVGNEIMTVMTQQSADPKRAIDRVQKLENIAVSARAGDAEFRDHLAKFRDLTAGLAKARGEYRAIALEASYYRADWFLYAMVYFLLGTLLAFGMWAAGWNVTGRIFAWATGIVTATGAVYCVIAITQRCIIMERPPIGNLYDTTICIAAAIVILSLLVELLTRKRFALGLAPVIGTALIVLSRLYEVGDAKDHMDPLVAVLRSNYWLTIHVITITMGYCAGLLTALLSHIYVFMRGTGLDYGDRTLRRTLTRAAYGCVCFTLFLSLVGTVLGGVWANDSWGRFWGWDPKENGALLIVLWNLAILHARLGGYLKEWAFHLACMFGSCVVMFSWWHVNFFNTGLHSYGFTSGRGLIWLWYGVEGLLILLGAIGWAIQNTLEHDRRNGMGKQQPTPAGTLVTE</sequence>
<feature type="transmembrane region" description="Helical" evidence="6">
    <location>
        <begin position="604"/>
        <end position="624"/>
    </location>
</feature>
<feature type="transmembrane region" description="Helical" evidence="6">
    <location>
        <begin position="394"/>
        <end position="414"/>
    </location>
</feature>
<keyword evidence="3" id="KW-0201">Cytochrome c-type biogenesis</keyword>
<feature type="transmembrane region" description="Helical" evidence="6">
    <location>
        <begin position="580"/>
        <end position="597"/>
    </location>
</feature>
<feature type="transmembrane region" description="Helical" evidence="6">
    <location>
        <begin position="365"/>
        <end position="388"/>
    </location>
</feature>
<evidence type="ECO:0000313" key="9">
    <source>
        <dbReference type="Proteomes" id="UP000676169"/>
    </source>
</evidence>
<evidence type="ECO:0000313" key="8">
    <source>
        <dbReference type="EMBL" id="QUE52462.1"/>
    </source>
</evidence>
<keyword evidence="4 6" id="KW-1133">Transmembrane helix</keyword>
<evidence type="ECO:0000256" key="5">
    <source>
        <dbReference type="ARBA" id="ARBA00023136"/>
    </source>
</evidence>
<feature type="transmembrane region" description="Helical" evidence="6">
    <location>
        <begin position="494"/>
        <end position="521"/>
    </location>
</feature>
<evidence type="ECO:0000256" key="1">
    <source>
        <dbReference type="ARBA" id="ARBA00004141"/>
    </source>
</evidence>
<dbReference type="InterPro" id="IPR045062">
    <property type="entry name" value="Cyt_c_biogenesis_CcsA/CcmC"/>
</dbReference>
<feature type="transmembrane region" description="Helical" evidence="6">
    <location>
        <begin position="12"/>
        <end position="33"/>
    </location>
</feature>
<dbReference type="Proteomes" id="UP000676169">
    <property type="component" value="Chromosome"/>
</dbReference>
<feature type="transmembrane region" description="Helical" evidence="6">
    <location>
        <begin position="644"/>
        <end position="663"/>
    </location>
</feature>
<dbReference type="KEGG" id="lamb:KBB96_06100"/>
<gene>
    <name evidence="8" type="primary">ccsA</name>
    <name evidence="8" type="ORF">KBB96_06100</name>
</gene>
<feature type="domain" description="Cytochrome c assembly protein" evidence="7">
    <location>
        <begin position="427"/>
        <end position="632"/>
    </location>
</feature>
<dbReference type="GO" id="GO:0020037">
    <property type="term" value="F:heme binding"/>
    <property type="evidence" value="ECO:0007669"/>
    <property type="project" value="InterPro"/>
</dbReference>
<dbReference type="GO" id="GO:0017004">
    <property type="term" value="P:cytochrome complex assembly"/>
    <property type="evidence" value="ECO:0007669"/>
    <property type="project" value="UniProtKB-KW"/>
</dbReference>
<feature type="transmembrane region" description="Helical" evidence="6">
    <location>
        <begin position="542"/>
        <end position="565"/>
    </location>
</feature>
<dbReference type="EMBL" id="CP073100">
    <property type="protein sequence ID" value="QUE52462.1"/>
    <property type="molecule type" value="Genomic_DNA"/>
</dbReference>